<accession>A0A4Y3WET7</accession>
<evidence type="ECO:0000256" key="1">
    <source>
        <dbReference type="ARBA" id="ARBA00010641"/>
    </source>
</evidence>
<feature type="domain" description="RNA polymerase sigma-70 region 2" evidence="5">
    <location>
        <begin position="12"/>
        <end position="77"/>
    </location>
</feature>
<dbReference type="GO" id="GO:0016987">
    <property type="term" value="F:sigma factor activity"/>
    <property type="evidence" value="ECO:0007669"/>
    <property type="project" value="UniProtKB-KW"/>
</dbReference>
<evidence type="ECO:0000259" key="5">
    <source>
        <dbReference type="Pfam" id="PF04542"/>
    </source>
</evidence>
<protein>
    <submittedName>
        <fullName evidence="7">RNA polymerase sigma factor</fullName>
    </submittedName>
</protein>
<name>A0A4Y3WET7_NITWI</name>
<dbReference type="SUPFAM" id="SSF88946">
    <property type="entry name" value="Sigma2 domain of RNA polymerase sigma factors"/>
    <property type="match status" value="1"/>
</dbReference>
<feature type="domain" description="RNA polymerase sigma factor 70 region 4 type 2" evidence="6">
    <location>
        <begin position="110"/>
        <end position="161"/>
    </location>
</feature>
<evidence type="ECO:0000256" key="3">
    <source>
        <dbReference type="ARBA" id="ARBA00023082"/>
    </source>
</evidence>
<dbReference type="InterPro" id="IPR007627">
    <property type="entry name" value="RNA_pol_sigma70_r2"/>
</dbReference>
<comment type="similarity">
    <text evidence="1">Belongs to the sigma-70 factor family. ECF subfamily.</text>
</comment>
<dbReference type="EMBL" id="BJNF01000041">
    <property type="protein sequence ID" value="GEC15756.1"/>
    <property type="molecule type" value="Genomic_DNA"/>
</dbReference>
<dbReference type="InterPro" id="IPR013324">
    <property type="entry name" value="RNA_pol_sigma_r3/r4-like"/>
</dbReference>
<evidence type="ECO:0000313" key="8">
    <source>
        <dbReference type="Proteomes" id="UP000318825"/>
    </source>
</evidence>
<dbReference type="NCBIfam" id="TIGR02937">
    <property type="entry name" value="sigma70-ECF"/>
    <property type="match status" value="1"/>
</dbReference>
<dbReference type="GO" id="GO:0006352">
    <property type="term" value="P:DNA-templated transcription initiation"/>
    <property type="evidence" value="ECO:0007669"/>
    <property type="project" value="InterPro"/>
</dbReference>
<evidence type="ECO:0000256" key="2">
    <source>
        <dbReference type="ARBA" id="ARBA00023015"/>
    </source>
</evidence>
<dbReference type="InterPro" id="IPR014284">
    <property type="entry name" value="RNA_pol_sigma-70_dom"/>
</dbReference>
<dbReference type="SUPFAM" id="SSF88659">
    <property type="entry name" value="Sigma3 and sigma4 domains of RNA polymerase sigma factors"/>
    <property type="match status" value="1"/>
</dbReference>
<gene>
    <name evidence="7" type="primary">fpvI_1</name>
    <name evidence="7" type="ORF">NWI01_16480</name>
</gene>
<evidence type="ECO:0000256" key="4">
    <source>
        <dbReference type="ARBA" id="ARBA00023163"/>
    </source>
</evidence>
<dbReference type="GO" id="GO:0003677">
    <property type="term" value="F:DNA binding"/>
    <property type="evidence" value="ECO:0007669"/>
    <property type="project" value="InterPro"/>
</dbReference>
<dbReference type="Pfam" id="PF04542">
    <property type="entry name" value="Sigma70_r2"/>
    <property type="match status" value="1"/>
</dbReference>
<dbReference type="Gene3D" id="1.10.1740.10">
    <property type="match status" value="1"/>
</dbReference>
<evidence type="ECO:0000259" key="6">
    <source>
        <dbReference type="Pfam" id="PF08281"/>
    </source>
</evidence>
<comment type="caution">
    <text evidence="7">The sequence shown here is derived from an EMBL/GenBank/DDBJ whole genome shotgun (WGS) entry which is preliminary data.</text>
</comment>
<dbReference type="Pfam" id="PF08281">
    <property type="entry name" value="Sigma70_r4_2"/>
    <property type="match status" value="1"/>
</dbReference>
<dbReference type="RefSeq" id="WP_141383429.1">
    <property type="nucleotide sequence ID" value="NZ_BJNF01000041.1"/>
</dbReference>
<dbReference type="AlphaFoldDB" id="A0A4Y3WET7"/>
<reference evidence="7 8" key="1">
    <citation type="submission" date="2019-06" db="EMBL/GenBank/DDBJ databases">
        <title>Whole genome shotgun sequence of Nitrobacter winogradskyi NBRC 14297.</title>
        <authorList>
            <person name="Hosoyama A."/>
            <person name="Uohara A."/>
            <person name="Ohji S."/>
            <person name="Ichikawa N."/>
        </authorList>
    </citation>
    <scope>NUCLEOTIDE SEQUENCE [LARGE SCALE GENOMIC DNA]</scope>
    <source>
        <strain evidence="7 8">NBRC 14297</strain>
    </source>
</reference>
<keyword evidence="2" id="KW-0805">Transcription regulation</keyword>
<keyword evidence="4" id="KW-0804">Transcription</keyword>
<proteinExistence type="inferred from homology"/>
<dbReference type="OrthoDB" id="9794372at2"/>
<evidence type="ECO:0000313" key="7">
    <source>
        <dbReference type="EMBL" id="GEC15756.1"/>
    </source>
</evidence>
<dbReference type="InterPro" id="IPR013249">
    <property type="entry name" value="RNA_pol_sigma70_r4_t2"/>
</dbReference>
<dbReference type="PANTHER" id="PTHR43133:SF63">
    <property type="entry name" value="RNA POLYMERASE SIGMA FACTOR FECI-RELATED"/>
    <property type="match status" value="1"/>
</dbReference>
<sequence length="169" mass="19536">MTEAIIHPIGQLIESHYFELRSFARRKLRNATLAEDVVQEACLRVASARNEEIANPRAFLYRVVSNLVIDHQRKAQRHELVAEWSVDEVEIIDESADAERQLVARQRLALLSKAIAELPPRCRECFVLRRFDGLDYDEIARHMGISRNMVSKHLRLAIAHCARRVREGD</sequence>
<dbReference type="InterPro" id="IPR036388">
    <property type="entry name" value="WH-like_DNA-bd_sf"/>
</dbReference>
<dbReference type="PANTHER" id="PTHR43133">
    <property type="entry name" value="RNA POLYMERASE ECF-TYPE SIGMA FACTO"/>
    <property type="match status" value="1"/>
</dbReference>
<keyword evidence="3" id="KW-0731">Sigma factor</keyword>
<dbReference type="InterPro" id="IPR013325">
    <property type="entry name" value="RNA_pol_sigma_r2"/>
</dbReference>
<dbReference type="InterPro" id="IPR039425">
    <property type="entry name" value="RNA_pol_sigma-70-like"/>
</dbReference>
<organism evidence="7 8">
    <name type="scientific">Nitrobacter winogradskyi</name>
    <name type="common">Nitrobacter agilis</name>
    <dbReference type="NCBI Taxonomy" id="913"/>
    <lineage>
        <taxon>Bacteria</taxon>
        <taxon>Pseudomonadati</taxon>
        <taxon>Pseudomonadota</taxon>
        <taxon>Alphaproteobacteria</taxon>
        <taxon>Hyphomicrobiales</taxon>
        <taxon>Nitrobacteraceae</taxon>
        <taxon>Nitrobacter</taxon>
    </lineage>
</organism>
<dbReference type="Proteomes" id="UP000318825">
    <property type="component" value="Unassembled WGS sequence"/>
</dbReference>
<dbReference type="Gene3D" id="1.10.10.10">
    <property type="entry name" value="Winged helix-like DNA-binding domain superfamily/Winged helix DNA-binding domain"/>
    <property type="match status" value="1"/>
</dbReference>